<reference evidence="1 2" key="1">
    <citation type="submission" date="2018-04" db="EMBL/GenBank/DDBJ databases">
        <title>Genomic Encyclopedia of Archaeal and Bacterial Type Strains, Phase II (KMG-II): from individual species to whole genera.</title>
        <authorList>
            <person name="Goeker M."/>
        </authorList>
    </citation>
    <scope>NUCLEOTIDE SEQUENCE [LARGE SCALE GENOMIC DNA]</scope>
    <source>
        <strain evidence="1 2">DSM 19783</strain>
    </source>
</reference>
<accession>A0A8E2VGI2</accession>
<evidence type="ECO:0000313" key="2">
    <source>
        <dbReference type="Proteomes" id="UP000244037"/>
    </source>
</evidence>
<dbReference type="EMBL" id="QAYC01000020">
    <property type="protein sequence ID" value="PTW43898.1"/>
    <property type="molecule type" value="Genomic_DNA"/>
</dbReference>
<sequence length="50" mass="5698">MILNQRDAMLRRVESPERRLGRRIGLGIRLALNYARCVLIIAACLKYLAG</sequence>
<proteinExistence type="predicted"/>
<comment type="caution">
    <text evidence="1">The sequence shown here is derived from an EMBL/GenBank/DDBJ whole genome shotgun (WGS) entry which is preliminary data.</text>
</comment>
<dbReference type="Proteomes" id="UP000244037">
    <property type="component" value="Unassembled WGS sequence"/>
</dbReference>
<gene>
    <name evidence="1" type="ORF">C8N38_12038</name>
</gene>
<keyword evidence="2" id="KW-1185">Reference proteome</keyword>
<dbReference type="AlphaFoldDB" id="A0A8E2VGI2"/>
<organism evidence="1 2">
    <name type="scientific">Rhodovulum kholense</name>
    <dbReference type="NCBI Taxonomy" id="453584"/>
    <lineage>
        <taxon>Bacteria</taxon>
        <taxon>Pseudomonadati</taxon>
        <taxon>Pseudomonadota</taxon>
        <taxon>Alphaproteobacteria</taxon>
        <taxon>Rhodobacterales</taxon>
        <taxon>Paracoccaceae</taxon>
        <taxon>Rhodovulum</taxon>
    </lineage>
</organism>
<evidence type="ECO:0000313" key="1">
    <source>
        <dbReference type="EMBL" id="PTW43898.1"/>
    </source>
</evidence>
<dbReference type="RefSeq" id="WP_158272391.1">
    <property type="nucleotide sequence ID" value="NZ_QAYC01000020.1"/>
</dbReference>
<name>A0A8E2VGI2_9RHOB</name>
<protein>
    <submittedName>
        <fullName evidence="1">Uncharacterized protein</fullName>
    </submittedName>
</protein>